<dbReference type="Proteomes" id="UP000789508">
    <property type="component" value="Unassembled WGS sequence"/>
</dbReference>
<comment type="caution">
    <text evidence="3">The sequence shown here is derived from an EMBL/GenBank/DDBJ whole genome shotgun (WGS) entry which is preliminary data.</text>
</comment>
<feature type="domain" description="Protein kinase" evidence="2">
    <location>
        <begin position="120"/>
        <end position="400"/>
    </location>
</feature>
<dbReference type="InterPro" id="IPR011009">
    <property type="entry name" value="Kinase-like_dom_sf"/>
</dbReference>
<dbReference type="GO" id="GO:0005524">
    <property type="term" value="F:ATP binding"/>
    <property type="evidence" value="ECO:0007669"/>
    <property type="project" value="InterPro"/>
</dbReference>
<evidence type="ECO:0000313" key="4">
    <source>
        <dbReference type="Proteomes" id="UP000789508"/>
    </source>
</evidence>
<keyword evidence="4" id="KW-1185">Reference proteome</keyword>
<accession>A0A9N9H773</accession>
<dbReference type="InterPro" id="IPR001245">
    <property type="entry name" value="Ser-Thr/Tyr_kinase_cat_dom"/>
</dbReference>
<proteinExistence type="predicted"/>
<dbReference type="OrthoDB" id="4062651at2759"/>
<reference evidence="3" key="1">
    <citation type="submission" date="2021-06" db="EMBL/GenBank/DDBJ databases">
        <authorList>
            <person name="Kallberg Y."/>
            <person name="Tangrot J."/>
            <person name="Rosling A."/>
        </authorList>
    </citation>
    <scope>NUCLEOTIDE SEQUENCE</scope>
    <source>
        <strain evidence="3">FL130A</strain>
    </source>
</reference>
<dbReference type="PANTHER" id="PTHR44329">
    <property type="entry name" value="SERINE/THREONINE-PROTEIN KINASE TNNI3K-RELATED"/>
    <property type="match status" value="1"/>
</dbReference>
<dbReference type="GO" id="GO:0004674">
    <property type="term" value="F:protein serine/threonine kinase activity"/>
    <property type="evidence" value="ECO:0007669"/>
    <property type="project" value="TreeGrafter"/>
</dbReference>
<dbReference type="InterPro" id="IPR051681">
    <property type="entry name" value="Ser/Thr_Kinases-Pseudokinases"/>
</dbReference>
<dbReference type="AlphaFoldDB" id="A0A9N9H773"/>
<protein>
    <submittedName>
        <fullName evidence="3">1297_t:CDS:1</fullName>
    </submittedName>
</protein>
<dbReference type="InterPro" id="IPR000719">
    <property type="entry name" value="Prot_kinase_dom"/>
</dbReference>
<gene>
    <name evidence="3" type="ORF">ALEPTO_LOCUS10255</name>
</gene>
<dbReference type="Pfam" id="PF07714">
    <property type="entry name" value="PK_Tyr_Ser-Thr"/>
    <property type="match status" value="1"/>
</dbReference>
<evidence type="ECO:0000313" key="3">
    <source>
        <dbReference type="EMBL" id="CAG8658595.1"/>
    </source>
</evidence>
<evidence type="ECO:0000256" key="1">
    <source>
        <dbReference type="SAM" id="MobiDB-lite"/>
    </source>
</evidence>
<dbReference type="Gene3D" id="1.10.510.10">
    <property type="entry name" value="Transferase(Phosphotransferase) domain 1"/>
    <property type="match status" value="1"/>
</dbReference>
<feature type="region of interest" description="Disordered" evidence="1">
    <location>
        <begin position="1"/>
        <end position="32"/>
    </location>
</feature>
<name>A0A9N9H773_9GLOM</name>
<dbReference type="SUPFAM" id="SSF56112">
    <property type="entry name" value="Protein kinase-like (PK-like)"/>
    <property type="match status" value="1"/>
</dbReference>
<sequence length="459" mass="52405">MDKKQNLSPPPSPPLKNRAFFRYQPPPQPMTAEDENELLKKLQGFQYIPPEEIGKSICRHCLNDLTHAGWCGECEQREFARNWQKLDSGNPEVNSIIADTQFKTKNMFTFLEWISPKKIYRIPGIVGTGGTGYVTAGLWIDGPRKSVQKDDNPRSGPINVALKAFKSPKYFIKELKAIQEWLLNFNEFGREDFERALKYVVRCYGVTFNPATSSYELVYHLVKDGTLREYLDTKWTLLSWQEKLRLTKDLALALQLFHKRNLVHGDFHSANILMNNNVPVIIDLAQCCSEETAKSVQKLPFGLVPYVAPEVWCQAPYTKAADVYSFSVIMFEIATGCRPFGGIAHGLTLKKAVVQGRRPTIAYGSGIPNCYVDLIYQNWSHDPEKRFTVNQILINVCRWYGALLKKNDADIMEDFYKAESRRVKILAEDEQSLLHVLGGHPQATYTSRLLDDSTLRKQV</sequence>
<dbReference type="PROSITE" id="PS50011">
    <property type="entry name" value="PROTEIN_KINASE_DOM"/>
    <property type="match status" value="1"/>
</dbReference>
<dbReference type="EMBL" id="CAJVPS010010531">
    <property type="protein sequence ID" value="CAG8658595.1"/>
    <property type="molecule type" value="Genomic_DNA"/>
</dbReference>
<evidence type="ECO:0000259" key="2">
    <source>
        <dbReference type="PROSITE" id="PS50011"/>
    </source>
</evidence>
<organism evidence="3 4">
    <name type="scientific">Ambispora leptoticha</name>
    <dbReference type="NCBI Taxonomy" id="144679"/>
    <lineage>
        <taxon>Eukaryota</taxon>
        <taxon>Fungi</taxon>
        <taxon>Fungi incertae sedis</taxon>
        <taxon>Mucoromycota</taxon>
        <taxon>Glomeromycotina</taxon>
        <taxon>Glomeromycetes</taxon>
        <taxon>Archaeosporales</taxon>
        <taxon>Ambisporaceae</taxon>
        <taxon>Ambispora</taxon>
    </lineage>
</organism>